<proteinExistence type="predicted"/>
<protein>
    <recommendedName>
        <fullName evidence="3">FAD-binding FR-type domain-containing protein</fullName>
    </recommendedName>
</protein>
<dbReference type="AlphaFoldDB" id="A0A250XU14"/>
<keyword evidence="2" id="KW-1185">Reference proteome</keyword>
<evidence type="ECO:0000313" key="2">
    <source>
        <dbReference type="Proteomes" id="UP000232323"/>
    </source>
</evidence>
<name>A0A250XU14_9CHLO</name>
<dbReference type="PANTHER" id="PTHR47215:SF1">
    <property type="entry name" value="F9L1.8 PROTEIN"/>
    <property type="match status" value="1"/>
</dbReference>
<evidence type="ECO:0008006" key="3">
    <source>
        <dbReference type="Google" id="ProtNLM"/>
    </source>
</evidence>
<dbReference type="EMBL" id="BEGY01000362">
    <property type="protein sequence ID" value="GAX86557.1"/>
    <property type="molecule type" value="Genomic_DNA"/>
</dbReference>
<dbReference type="Proteomes" id="UP000232323">
    <property type="component" value="Unassembled WGS sequence"/>
</dbReference>
<dbReference type="STRING" id="1157962.A0A250XU14"/>
<dbReference type="Gene3D" id="2.40.30.10">
    <property type="entry name" value="Translation factors"/>
    <property type="match status" value="1"/>
</dbReference>
<sequence length="141" mass="14462">MHQIVIGVEKSVTSSFTKPGQYIQAKVEVDNKPGFFAVASAPNASTLPPDSLELLIKSQPGSSAEAIANLAAGGQLLVSTAQGKGFALDKIPVSDVDIVLMFATGSGVSPLKSVIESGLLGASERSLVQLFYGTRNSGKAA</sequence>
<gene>
    <name evidence="1" type="ORF">CEUSTIGMA_g13964.t1</name>
</gene>
<dbReference type="PANTHER" id="PTHR47215">
    <property type="match status" value="1"/>
</dbReference>
<dbReference type="OrthoDB" id="1856718at2759"/>
<dbReference type="InterPro" id="IPR039261">
    <property type="entry name" value="FNR_nucleotide-bd"/>
</dbReference>
<organism evidence="1 2">
    <name type="scientific">Chlamydomonas eustigma</name>
    <dbReference type="NCBI Taxonomy" id="1157962"/>
    <lineage>
        <taxon>Eukaryota</taxon>
        <taxon>Viridiplantae</taxon>
        <taxon>Chlorophyta</taxon>
        <taxon>core chlorophytes</taxon>
        <taxon>Chlorophyceae</taxon>
        <taxon>CS clade</taxon>
        <taxon>Chlamydomonadales</taxon>
        <taxon>Chlamydomonadaceae</taxon>
        <taxon>Chlamydomonas</taxon>
    </lineage>
</organism>
<reference evidence="1 2" key="1">
    <citation type="submission" date="2017-08" db="EMBL/GenBank/DDBJ databases">
        <title>Acidophilic green algal genome provides insights into adaptation to an acidic environment.</title>
        <authorList>
            <person name="Hirooka S."/>
            <person name="Hirose Y."/>
            <person name="Kanesaki Y."/>
            <person name="Higuchi S."/>
            <person name="Fujiwara T."/>
            <person name="Onuma R."/>
            <person name="Era A."/>
            <person name="Ohbayashi R."/>
            <person name="Uzuka A."/>
            <person name="Nozaki H."/>
            <person name="Yoshikawa H."/>
            <person name="Miyagishima S.Y."/>
        </authorList>
    </citation>
    <scope>NUCLEOTIDE SEQUENCE [LARGE SCALE GENOMIC DNA]</scope>
    <source>
        <strain evidence="1 2">NIES-2499</strain>
    </source>
</reference>
<dbReference type="SUPFAM" id="SSF52343">
    <property type="entry name" value="Ferredoxin reductase-like, C-terminal NADP-linked domain"/>
    <property type="match status" value="1"/>
</dbReference>
<accession>A0A250XU14</accession>
<evidence type="ECO:0000313" key="1">
    <source>
        <dbReference type="EMBL" id="GAX86557.1"/>
    </source>
</evidence>
<comment type="caution">
    <text evidence="1">The sequence shown here is derived from an EMBL/GenBank/DDBJ whole genome shotgun (WGS) entry which is preliminary data.</text>
</comment>